<dbReference type="AlphaFoldDB" id="A0A0B2V3G3"/>
<evidence type="ECO:0000313" key="3">
    <source>
        <dbReference type="Proteomes" id="UP000031036"/>
    </source>
</evidence>
<evidence type="ECO:0000313" key="2">
    <source>
        <dbReference type="EMBL" id="KHN77971.1"/>
    </source>
</evidence>
<name>A0A0B2V3G3_TOXCA</name>
<accession>A0A0B2V3G3</accession>
<reference evidence="2 3" key="1">
    <citation type="submission" date="2014-11" db="EMBL/GenBank/DDBJ databases">
        <title>Genetic blueprint of the zoonotic pathogen Toxocara canis.</title>
        <authorList>
            <person name="Zhu X.-Q."/>
            <person name="Korhonen P.K."/>
            <person name="Cai H."/>
            <person name="Young N.D."/>
            <person name="Nejsum P."/>
            <person name="von Samson-Himmelstjerna G."/>
            <person name="Boag P.R."/>
            <person name="Tan P."/>
            <person name="Li Q."/>
            <person name="Min J."/>
            <person name="Yang Y."/>
            <person name="Wang X."/>
            <person name="Fang X."/>
            <person name="Hall R.S."/>
            <person name="Hofmann A."/>
            <person name="Sternberg P.W."/>
            <person name="Jex A.R."/>
            <person name="Gasser R.B."/>
        </authorList>
    </citation>
    <scope>NUCLEOTIDE SEQUENCE [LARGE SCALE GENOMIC DNA]</scope>
    <source>
        <strain evidence="2">PN_DK_2014</strain>
    </source>
</reference>
<organism evidence="2 3">
    <name type="scientific">Toxocara canis</name>
    <name type="common">Canine roundworm</name>
    <dbReference type="NCBI Taxonomy" id="6265"/>
    <lineage>
        <taxon>Eukaryota</taxon>
        <taxon>Metazoa</taxon>
        <taxon>Ecdysozoa</taxon>
        <taxon>Nematoda</taxon>
        <taxon>Chromadorea</taxon>
        <taxon>Rhabditida</taxon>
        <taxon>Spirurina</taxon>
        <taxon>Ascaridomorpha</taxon>
        <taxon>Ascaridoidea</taxon>
        <taxon>Toxocaridae</taxon>
        <taxon>Toxocara</taxon>
    </lineage>
</organism>
<proteinExistence type="predicted"/>
<feature type="non-terminal residue" evidence="2">
    <location>
        <position position="115"/>
    </location>
</feature>
<keyword evidence="1" id="KW-0472">Membrane</keyword>
<keyword evidence="1" id="KW-1133">Transmembrane helix</keyword>
<comment type="caution">
    <text evidence="2">The sequence shown here is derived from an EMBL/GenBank/DDBJ whole genome shotgun (WGS) entry which is preliminary data.</text>
</comment>
<dbReference type="EMBL" id="JPKZ01002210">
    <property type="protein sequence ID" value="KHN77971.1"/>
    <property type="molecule type" value="Genomic_DNA"/>
</dbReference>
<gene>
    <name evidence="2" type="ORF">Tcan_00844</name>
</gene>
<sequence>MFSDFTSTIQHSLIGYFFISSCLLQTSALLFCSYGSLAARYKSIFGSFTPATARYWQLKAEIVVVLREKGRMARMTTYEGNRISYTNAHNAWPIQPIRKRAEQTMQHVDIPSQTF</sequence>
<feature type="transmembrane region" description="Helical" evidence="1">
    <location>
        <begin position="13"/>
        <end position="37"/>
    </location>
</feature>
<evidence type="ECO:0000256" key="1">
    <source>
        <dbReference type="SAM" id="Phobius"/>
    </source>
</evidence>
<protein>
    <submittedName>
        <fullName evidence="2">Uncharacterized protein</fullName>
    </submittedName>
</protein>
<keyword evidence="3" id="KW-1185">Reference proteome</keyword>
<dbReference type="Proteomes" id="UP000031036">
    <property type="component" value="Unassembled WGS sequence"/>
</dbReference>
<keyword evidence="1" id="KW-0812">Transmembrane</keyword>